<dbReference type="GeneID" id="94835377"/>
<dbReference type="InterPro" id="IPR002048">
    <property type="entry name" value="EF_hand_dom"/>
</dbReference>
<dbReference type="AlphaFoldDB" id="A0A1J4KJ30"/>
<dbReference type="InterPro" id="IPR018247">
    <property type="entry name" value="EF_Hand_1_Ca_BS"/>
</dbReference>
<dbReference type="Gene3D" id="1.10.238.10">
    <property type="entry name" value="EF-hand"/>
    <property type="match status" value="2"/>
</dbReference>
<comment type="caution">
    <text evidence="3">The sequence shown here is derived from an EMBL/GenBank/DDBJ whole genome shotgun (WGS) entry which is preliminary data.</text>
</comment>
<protein>
    <submittedName>
        <fullName evidence="3">EF-hand family protein</fullName>
    </submittedName>
</protein>
<keyword evidence="4" id="KW-1185">Reference proteome</keyword>
<evidence type="ECO:0000259" key="2">
    <source>
        <dbReference type="PROSITE" id="PS50222"/>
    </source>
</evidence>
<dbReference type="PROSITE" id="PS50222">
    <property type="entry name" value="EF_HAND_2"/>
    <property type="match status" value="1"/>
</dbReference>
<evidence type="ECO:0000313" key="3">
    <source>
        <dbReference type="EMBL" id="OHT11351.1"/>
    </source>
</evidence>
<name>A0A1J4KJ30_9EUKA</name>
<dbReference type="RefSeq" id="XP_068364487.1">
    <property type="nucleotide sequence ID" value="XM_068500673.1"/>
</dbReference>
<dbReference type="EMBL" id="MLAK01000590">
    <property type="protein sequence ID" value="OHT11351.1"/>
    <property type="molecule type" value="Genomic_DNA"/>
</dbReference>
<sequence>MSNDLDNDNNTPQALSDEEKFLIRKLAETYDKDKKGGLDFDEFLGFMKAATGLKKIENIEGEVPENGRVCLYQLKYLYDGMDINGSNNLSIDEICQCFAALRGNDFKWLAKFLFRGCDVDRSRKIKIDEIKSSVQKIGKEPFSPEEFQEKCQIEFGSNKKELEYWEFYKILSGETLPKDTDPYDGMIVRSSKCCLLL</sequence>
<reference evidence="3" key="1">
    <citation type="submission" date="2016-10" db="EMBL/GenBank/DDBJ databases">
        <authorList>
            <person name="Benchimol M."/>
            <person name="Almeida L.G."/>
            <person name="Vasconcelos A.T."/>
            <person name="Perreira-Neves A."/>
            <person name="Rosa I.A."/>
            <person name="Tasca T."/>
            <person name="Bogo M.R."/>
            <person name="de Souza W."/>
        </authorList>
    </citation>
    <scope>NUCLEOTIDE SEQUENCE [LARGE SCALE GENOMIC DNA]</scope>
    <source>
        <strain evidence="3">K</strain>
    </source>
</reference>
<gene>
    <name evidence="3" type="ORF">TRFO_19236</name>
</gene>
<evidence type="ECO:0000313" key="4">
    <source>
        <dbReference type="Proteomes" id="UP000179807"/>
    </source>
</evidence>
<proteinExistence type="predicted"/>
<evidence type="ECO:0000256" key="1">
    <source>
        <dbReference type="ARBA" id="ARBA00022837"/>
    </source>
</evidence>
<keyword evidence="1" id="KW-0106">Calcium</keyword>
<feature type="domain" description="EF-hand" evidence="2">
    <location>
        <begin position="18"/>
        <end position="53"/>
    </location>
</feature>
<dbReference type="SMART" id="SM00054">
    <property type="entry name" value="EFh"/>
    <property type="match status" value="3"/>
</dbReference>
<dbReference type="VEuPathDB" id="TrichDB:TRFO_19236"/>
<dbReference type="Proteomes" id="UP000179807">
    <property type="component" value="Unassembled WGS sequence"/>
</dbReference>
<dbReference type="InterPro" id="IPR011992">
    <property type="entry name" value="EF-hand-dom_pair"/>
</dbReference>
<accession>A0A1J4KJ30</accession>
<dbReference type="SUPFAM" id="SSF47473">
    <property type="entry name" value="EF-hand"/>
    <property type="match status" value="1"/>
</dbReference>
<dbReference type="GO" id="GO:0005509">
    <property type="term" value="F:calcium ion binding"/>
    <property type="evidence" value="ECO:0007669"/>
    <property type="project" value="InterPro"/>
</dbReference>
<organism evidence="3 4">
    <name type="scientific">Tritrichomonas foetus</name>
    <dbReference type="NCBI Taxonomy" id="1144522"/>
    <lineage>
        <taxon>Eukaryota</taxon>
        <taxon>Metamonada</taxon>
        <taxon>Parabasalia</taxon>
        <taxon>Tritrichomonadida</taxon>
        <taxon>Tritrichomonadidae</taxon>
        <taxon>Tritrichomonas</taxon>
    </lineage>
</organism>
<dbReference type="PROSITE" id="PS00018">
    <property type="entry name" value="EF_HAND_1"/>
    <property type="match status" value="1"/>
</dbReference>